<dbReference type="AlphaFoldDB" id="S0FLT8"/>
<dbReference type="GO" id="GO:0032259">
    <property type="term" value="P:methylation"/>
    <property type="evidence" value="ECO:0007669"/>
    <property type="project" value="UniProtKB-KW"/>
</dbReference>
<dbReference type="Proteomes" id="UP000014155">
    <property type="component" value="Unassembled WGS sequence"/>
</dbReference>
<name>S0FLT8_RUMCE</name>
<keyword evidence="2" id="KW-0489">Methyltransferase</keyword>
<protein>
    <submittedName>
        <fullName evidence="2">Methylase involved in ubiquinone/menaquinone biosynthesis</fullName>
    </submittedName>
</protein>
<evidence type="ECO:0000259" key="1">
    <source>
        <dbReference type="Pfam" id="PF13847"/>
    </source>
</evidence>
<dbReference type="InterPro" id="IPR025714">
    <property type="entry name" value="Methyltranfer_dom"/>
</dbReference>
<dbReference type="CDD" id="cd02440">
    <property type="entry name" value="AdoMet_MTases"/>
    <property type="match status" value="1"/>
</dbReference>
<keyword evidence="3" id="KW-1185">Reference proteome</keyword>
<dbReference type="GO" id="GO:0008168">
    <property type="term" value="F:methyltransferase activity"/>
    <property type="evidence" value="ECO:0007669"/>
    <property type="project" value="UniProtKB-KW"/>
</dbReference>
<dbReference type="SUPFAM" id="SSF53335">
    <property type="entry name" value="S-adenosyl-L-methionine-dependent methyltransferases"/>
    <property type="match status" value="1"/>
</dbReference>
<proteinExistence type="predicted"/>
<evidence type="ECO:0000313" key="3">
    <source>
        <dbReference type="Proteomes" id="UP000014155"/>
    </source>
</evidence>
<keyword evidence="2" id="KW-0808">Transferase</keyword>
<sequence length="227" mass="26184">MEKDNGLSAWETNAEFWDDFMGEESNHFHRDLVRPFTEKLLDVKAGDLILDIACGNGNFSRRLAENGANVVAFDYSPNMIELAKRRRANFLDKINFNVCDATNYDELLTLKQDRPFDKAVANMAIMDISEISPLMKAIYEMLIPNGVFVFATHHPCFTYPNKDYFTSCIDKGEAIAGQPVLQNYYHRSMEDIFREAFDAGFLIDGFYEVPFKDQKTPIIMIVRLRKY</sequence>
<dbReference type="eggNOG" id="COG2226">
    <property type="taxonomic scope" value="Bacteria"/>
</dbReference>
<dbReference type="Pfam" id="PF13847">
    <property type="entry name" value="Methyltransf_31"/>
    <property type="match status" value="1"/>
</dbReference>
<feature type="domain" description="Methyltransferase" evidence="1">
    <location>
        <begin position="46"/>
        <end position="154"/>
    </location>
</feature>
<comment type="caution">
    <text evidence="2">The sequence shown here is derived from an EMBL/GenBank/DDBJ whole genome shotgun (WGS) entry which is preliminary data.</text>
</comment>
<dbReference type="EMBL" id="AORV01000065">
    <property type="protein sequence ID" value="EMS69443.1"/>
    <property type="molecule type" value="Genomic_DNA"/>
</dbReference>
<gene>
    <name evidence="2" type="ORF">CTER_4582</name>
</gene>
<reference evidence="2 3" key="1">
    <citation type="journal article" date="2013" name="Genome Announc.">
        <title>Draft Genome Sequence of the Cellulolytic, Mesophilic, Anaerobic Bacterium Clostridium termitidis Strain CT1112 (DSM 5398).</title>
        <authorList>
            <person name="Lal S."/>
            <person name="Ramachandran U."/>
            <person name="Zhang X."/>
            <person name="Munir R."/>
            <person name="Sparling R."/>
            <person name="Levin D.B."/>
        </authorList>
    </citation>
    <scope>NUCLEOTIDE SEQUENCE [LARGE SCALE GENOMIC DNA]</scope>
    <source>
        <strain evidence="2 3">CT1112</strain>
    </source>
</reference>
<organism evidence="2 3">
    <name type="scientific">Ruminiclostridium cellobioparum subsp. termitidis CT1112</name>
    <dbReference type="NCBI Taxonomy" id="1195236"/>
    <lineage>
        <taxon>Bacteria</taxon>
        <taxon>Bacillati</taxon>
        <taxon>Bacillota</taxon>
        <taxon>Clostridia</taxon>
        <taxon>Eubacteriales</taxon>
        <taxon>Oscillospiraceae</taxon>
        <taxon>Ruminiclostridium</taxon>
    </lineage>
</organism>
<dbReference type="PATRIC" id="fig|1195236.3.peg.4765"/>
<dbReference type="STRING" id="1195236.CTER_4582"/>
<evidence type="ECO:0000313" key="2">
    <source>
        <dbReference type="EMBL" id="EMS69443.1"/>
    </source>
</evidence>
<dbReference type="InterPro" id="IPR029063">
    <property type="entry name" value="SAM-dependent_MTases_sf"/>
</dbReference>
<dbReference type="RefSeq" id="WP_004629592.1">
    <property type="nucleotide sequence ID" value="NZ_AORV01000065.1"/>
</dbReference>
<dbReference type="Gene3D" id="3.40.50.150">
    <property type="entry name" value="Vaccinia Virus protein VP39"/>
    <property type="match status" value="1"/>
</dbReference>
<accession>S0FLT8</accession>
<keyword evidence="2" id="KW-0830">Ubiquinone</keyword>
<dbReference type="PANTHER" id="PTHR43861">
    <property type="entry name" value="TRANS-ACONITATE 2-METHYLTRANSFERASE-RELATED"/>
    <property type="match status" value="1"/>
</dbReference>